<dbReference type="InterPro" id="IPR015391">
    <property type="entry name" value="SurA_N"/>
</dbReference>
<gene>
    <name evidence="8" type="ORF">GSUB_15660</name>
</gene>
<keyword evidence="2" id="KW-0574">Periplasm</keyword>
<dbReference type="RefSeq" id="WP_040201665.1">
    <property type="nucleotide sequence ID" value="NZ_CP010311.1"/>
</dbReference>
<dbReference type="EMBL" id="CP010311">
    <property type="protein sequence ID" value="AJF07699.1"/>
    <property type="molecule type" value="Genomic_DNA"/>
</dbReference>
<proteinExistence type="predicted"/>
<dbReference type="STRING" id="483547.GSUB_15660"/>
<dbReference type="SUPFAM" id="SSF109998">
    <property type="entry name" value="Triger factor/SurA peptide-binding domain-like"/>
    <property type="match status" value="1"/>
</dbReference>
<dbReference type="SUPFAM" id="SSF54534">
    <property type="entry name" value="FKBP-like"/>
    <property type="match status" value="1"/>
</dbReference>
<dbReference type="Pfam" id="PF09312">
    <property type="entry name" value="SurA_N"/>
    <property type="match status" value="1"/>
</dbReference>
<dbReference type="PANTHER" id="PTHR47637">
    <property type="entry name" value="CHAPERONE SURA"/>
    <property type="match status" value="1"/>
</dbReference>
<evidence type="ECO:0000256" key="2">
    <source>
        <dbReference type="ARBA" id="ARBA00022764"/>
    </source>
</evidence>
<keyword evidence="4" id="KW-0143">Chaperone</keyword>
<evidence type="ECO:0000256" key="4">
    <source>
        <dbReference type="ARBA" id="ARBA00023186"/>
    </source>
</evidence>
<keyword evidence="3 6" id="KW-0697">Rotamase</keyword>
<organism evidence="8 9">
    <name type="scientific">Geoalkalibacter subterraneus</name>
    <dbReference type="NCBI Taxonomy" id="483547"/>
    <lineage>
        <taxon>Bacteria</taxon>
        <taxon>Pseudomonadati</taxon>
        <taxon>Thermodesulfobacteriota</taxon>
        <taxon>Desulfuromonadia</taxon>
        <taxon>Desulfuromonadales</taxon>
        <taxon>Geoalkalibacteraceae</taxon>
        <taxon>Geoalkalibacter</taxon>
    </lineage>
</organism>
<dbReference type="Proteomes" id="UP000035036">
    <property type="component" value="Chromosome"/>
</dbReference>
<evidence type="ECO:0000256" key="3">
    <source>
        <dbReference type="ARBA" id="ARBA00023110"/>
    </source>
</evidence>
<dbReference type="PANTHER" id="PTHR47637:SF1">
    <property type="entry name" value="CHAPERONE SURA"/>
    <property type="match status" value="1"/>
</dbReference>
<name>A0A0B5FSR7_9BACT</name>
<dbReference type="HOGENOM" id="CLU_034646_5_0_7"/>
<dbReference type="InterPro" id="IPR050280">
    <property type="entry name" value="OMP_Chaperone_SurA"/>
</dbReference>
<dbReference type="Gene3D" id="3.10.50.40">
    <property type="match status" value="1"/>
</dbReference>
<dbReference type="Gene3D" id="1.10.4030.10">
    <property type="entry name" value="Porin chaperone SurA, peptide-binding domain"/>
    <property type="match status" value="1"/>
</dbReference>
<sequence length="326" mass="37771">MTFMTRNMTIYFFWTTVLIFLTAMCGQAEVLNKVAAVVNKDIITTYELEREVASVLAGESAAGRPSPADNDALRQQVLEQLIEQKLVNQRVRELGLEVSEAEVEEAIDDVVRQNNISRDQLRQALTAQNLSYNDYREKLRQQILRFKLIGREVQSKVEVSEREVRDYFRENIDSFRGDPNVSLSYLQFAIPRDSLIGNTQVEEIRERAREALALLRQGEDFYSTIFVYSTDDNVDGGDLGTFTREELRPSFARAIEGLEEGEVTDLIETPEGLFILRVEERHPGPIRRFDTVKGEIREQLLSQEREQRFQEWFRTLKESAHIEIRI</sequence>
<dbReference type="Pfam" id="PF13145">
    <property type="entry name" value="Rotamase_2"/>
    <property type="match status" value="1"/>
</dbReference>
<keyword evidence="5 6" id="KW-0413">Isomerase</keyword>
<evidence type="ECO:0000256" key="1">
    <source>
        <dbReference type="ARBA" id="ARBA00022729"/>
    </source>
</evidence>
<evidence type="ECO:0000313" key="8">
    <source>
        <dbReference type="EMBL" id="AJF07699.1"/>
    </source>
</evidence>
<dbReference type="KEGG" id="gsb:GSUB_15660"/>
<accession>A0A0B5FSR7</accession>
<reference evidence="8 9" key="1">
    <citation type="journal article" date="2015" name="Genome Announc.">
        <title>Genomes of Geoalkalibacter ferrihydriticus Z-0531T and Geoalkalibacter subterraneus Red1T, Two Haloalkaliphilic Metal-Reducing Deltaproteobacteria.</title>
        <authorList>
            <person name="Badalamenti J.P."/>
            <person name="Krajmalnik-Brown R."/>
            <person name="Torres C.I."/>
            <person name="Bond D.R."/>
        </authorList>
    </citation>
    <scope>NUCLEOTIDE SEQUENCE [LARGE SCALE GENOMIC DNA]</scope>
    <source>
        <strain evidence="8 9">Red1</strain>
    </source>
</reference>
<dbReference type="GO" id="GO:0003755">
    <property type="term" value="F:peptidyl-prolyl cis-trans isomerase activity"/>
    <property type="evidence" value="ECO:0007669"/>
    <property type="project" value="UniProtKB-KW"/>
</dbReference>
<keyword evidence="1" id="KW-0732">Signal</keyword>
<evidence type="ECO:0000313" key="9">
    <source>
        <dbReference type="Proteomes" id="UP000035036"/>
    </source>
</evidence>
<evidence type="ECO:0000256" key="6">
    <source>
        <dbReference type="PROSITE-ProRule" id="PRU00278"/>
    </source>
</evidence>
<evidence type="ECO:0000259" key="7">
    <source>
        <dbReference type="PROSITE" id="PS50198"/>
    </source>
</evidence>
<evidence type="ECO:0000256" key="5">
    <source>
        <dbReference type="ARBA" id="ARBA00023235"/>
    </source>
</evidence>
<dbReference type="AlphaFoldDB" id="A0A0B5FSR7"/>
<feature type="domain" description="PpiC" evidence="7">
    <location>
        <begin position="178"/>
        <end position="280"/>
    </location>
</feature>
<dbReference type="InterPro" id="IPR027304">
    <property type="entry name" value="Trigger_fact/SurA_dom_sf"/>
</dbReference>
<protein>
    <recommendedName>
        <fullName evidence="7">PpiC domain-containing protein</fullName>
    </recommendedName>
</protein>
<keyword evidence="9" id="KW-1185">Reference proteome</keyword>
<dbReference type="OrthoDB" id="14196at2"/>
<dbReference type="InterPro" id="IPR000297">
    <property type="entry name" value="PPIase_PpiC"/>
</dbReference>
<dbReference type="PROSITE" id="PS50198">
    <property type="entry name" value="PPIC_PPIASE_2"/>
    <property type="match status" value="1"/>
</dbReference>
<dbReference type="InterPro" id="IPR046357">
    <property type="entry name" value="PPIase_dom_sf"/>
</dbReference>